<keyword evidence="1" id="KW-0812">Transmembrane</keyword>
<keyword evidence="1" id="KW-1133">Transmembrane helix</keyword>
<accession>A0A0K2U952</accession>
<protein>
    <submittedName>
        <fullName evidence="2">Uncharacterized protein</fullName>
    </submittedName>
</protein>
<reference evidence="2" key="1">
    <citation type="submission" date="2014-05" db="EMBL/GenBank/DDBJ databases">
        <authorList>
            <person name="Chronopoulou M."/>
        </authorList>
    </citation>
    <scope>NUCLEOTIDE SEQUENCE</scope>
    <source>
        <tissue evidence="2">Whole organism</tissue>
    </source>
</reference>
<evidence type="ECO:0000313" key="2">
    <source>
        <dbReference type="EMBL" id="CDW34768.1"/>
    </source>
</evidence>
<keyword evidence="1" id="KW-0472">Membrane</keyword>
<evidence type="ECO:0000256" key="1">
    <source>
        <dbReference type="SAM" id="Phobius"/>
    </source>
</evidence>
<name>A0A0K2U952_LEPSM</name>
<dbReference type="AlphaFoldDB" id="A0A0K2U952"/>
<proteinExistence type="predicted"/>
<organism evidence="2">
    <name type="scientific">Lepeophtheirus salmonis</name>
    <name type="common">Salmon louse</name>
    <name type="synonym">Caligus salmonis</name>
    <dbReference type="NCBI Taxonomy" id="72036"/>
    <lineage>
        <taxon>Eukaryota</taxon>
        <taxon>Metazoa</taxon>
        <taxon>Ecdysozoa</taxon>
        <taxon>Arthropoda</taxon>
        <taxon>Crustacea</taxon>
        <taxon>Multicrustacea</taxon>
        <taxon>Hexanauplia</taxon>
        <taxon>Copepoda</taxon>
        <taxon>Siphonostomatoida</taxon>
        <taxon>Caligidae</taxon>
        <taxon>Lepeophtheirus</taxon>
    </lineage>
</organism>
<dbReference type="EMBL" id="HACA01017407">
    <property type="protein sequence ID" value="CDW34768.1"/>
    <property type="molecule type" value="Transcribed_RNA"/>
</dbReference>
<feature type="transmembrane region" description="Helical" evidence="1">
    <location>
        <begin position="15"/>
        <end position="33"/>
    </location>
</feature>
<sequence>MKTVILSPPKLEPRTLLILTGTLVIDLLSAFVASSK</sequence>